<dbReference type="PROSITE" id="PS50977">
    <property type="entry name" value="HTH_TETR_2"/>
    <property type="match status" value="1"/>
</dbReference>
<gene>
    <name evidence="6" type="ORF">HNR68_000420</name>
</gene>
<evidence type="ECO:0000256" key="4">
    <source>
        <dbReference type="PROSITE-ProRule" id="PRU00335"/>
    </source>
</evidence>
<dbReference type="Pfam" id="PF00440">
    <property type="entry name" value="TetR_N"/>
    <property type="match status" value="1"/>
</dbReference>
<evidence type="ECO:0000256" key="2">
    <source>
        <dbReference type="ARBA" id="ARBA00023125"/>
    </source>
</evidence>
<feature type="DNA-binding region" description="H-T-H motif" evidence="4">
    <location>
        <begin position="36"/>
        <end position="55"/>
    </location>
</feature>
<dbReference type="PANTHER" id="PTHR47506">
    <property type="entry name" value="TRANSCRIPTIONAL REGULATORY PROTEIN"/>
    <property type="match status" value="1"/>
</dbReference>
<dbReference type="GO" id="GO:0003677">
    <property type="term" value="F:DNA binding"/>
    <property type="evidence" value="ECO:0007669"/>
    <property type="project" value="UniProtKB-UniRule"/>
</dbReference>
<dbReference type="RefSeq" id="WP_179717083.1">
    <property type="nucleotide sequence ID" value="NZ_BAABFH010000001.1"/>
</dbReference>
<dbReference type="AlphaFoldDB" id="A0A853ANJ6"/>
<evidence type="ECO:0000259" key="5">
    <source>
        <dbReference type="PROSITE" id="PS50977"/>
    </source>
</evidence>
<dbReference type="PANTHER" id="PTHR47506:SF6">
    <property type="entry name" value="HTH-TYPE TRANSCRIPTIONAL REPRESSOR NEMR"/>
    <property type="match status" value="1"/>
</dbReference>
<evidence type="ECO:0000256" key="1">
    <source>
        <dbReference type="ARBA" id="ARBA00023015"/>
    </source>
</evidence>
<dbReference type="SUPFAM" id="SSF46689">
    <property type="entry name" value="Homeodomain-like"/>
    <property type="match status" value="1"/>
</dbReference>
<dbReference type="InterPro" id="IPR001647">
    <property type="entry name" value="HTH_TetR"/>
</dbReference>
<sequence>MPKISAATVAQHRDEQIRAILDASIELMREDGALPGMGRIASRAGLARSSIYQYFPSRRELLIAITEDMTPRWLARVTGSMDRHTAPAERILAYLEANVELVASGDHAAGDALAAEPGIQEFVQNHAQALHERLLEPLVHELERLGVDDAEHYAVFLNAQLHTATGLLAQGLPAARVWELLRSITEPFLRSHEERD</sequence>
<keyword evidence="3" id="KW-0804">Transcription</keyword>
<dbReference type="PRINTS" id="PR00455">
    <property type="entry name" value="HTHTETR"/>
</dbReference>
<evidence type="ECO:0000313" key="6">
    <source>
        <dbReference type="EMBL" id="NYI81790.1"/>
    </source>
</evidence>
<reference evidence="6 7" key="1">
    <citation type="submission" date="2020-07" db="EMBL/GenBank/DDBJ databases">
        <title>Sequencing the genomes of 1000 actinobacteria strains.</title>
        <authorList>
            <person name="Klenk H.-P."/>
        </authorList>
    </citation>
    <scope>NUCLEOTIDE SEQUENCE [LARGE SCALE GENOMIC DNA]</scope>
    <source>
        <strain evidence="6 7">DSM 44065</strain>
    </source>
</reference>
<evidence type="ECO:0000313" key="7">
    <source>
        <dbReference type="Proteomes" id="UP000587002"/>
    </source>
</evidence>
<keyword evidence="2 4" id="KW-0238">DNA-binding</keyword>
<dbReference type="Gene3D" id="1.10.357.10">
    <property type="entry name" value="Tetracycline Repressor, domain 2"/>
    <property type="match status" value="1"/>
</dbReference>
<feature type="domain" description="HTH tetR-type" evidence="5">
    <location>
        <begin position="14"/>
        <end position="73"/>
    </location>
</feature>
<dbReference type="Proteomes" id="UP000587002">
    <property type="component" value="Unassembled WGS sequence"/>
</dbReference>
<proteinExistence type="predicted"/>
<evidence type="ECO:0000256" key="3">
    <source>
        <dbReference type="ARBA" id="ARBA00023163"/>
    </source>
</evidence>
<keyword evidence="7" id="KW-1185">Reference proteome</keyword>
<dbReference type="InterPro" id="IPR009057">
    <property type="entry name" value="Homeodomain-like_sf"/>
</dbReference>
<protein>
    <submittedName>
        <fullName evidence="6">AcrR family transcriptional regulator</fullName>
    </submittedName>
</protein>
<keyword evidence="1" id="KW-0805">Transcription regulation</keyword>
<accession>A0A853ANJ6</accession>
<name>A0A853ANJ6_9PSEU</name>
<dbReference type="EMBL" id="JACCFJ010000001">
    <property type="protein sequence ID" value="NYI81790.1"/>
    <property type="molecule type" value="Genomic_DNA"/>
</dbReference>
<organism evidence="6 7">
    <name type="scientific">Saccharopolyspora hordei</name>
    <dbReference type="NCBI Taxonomy" id="1838"/>
    <lineage>
        <taxon>Bacteria</taxon>
        <taxon>Bacillati</taxon>
        <taxon>Actinomycetota</taxon>
        <taxon>Actinomycetes</taxon>
        <taxon>Pseudonocardiales</taxon>
        <taxon>Pseudonocardiaceae</taxon>
        <taxon>Saccharopolyspora</taxon>
    </lineage>
</organism>
<comment type="caution">
    <text evidence="6">The sequence shown here is derived from an EMBL/GenBank/DDBJ whole genome shotgun (WGS) entry which is preliminary data.</text>
</comment>